<dbReference type="Proteomes" id="UP000198815">
    <property type="component" value="Unassembled WGS sequence"/>
</dbReference>
<evidence type="ECO:0000256" key="2">
    <source>
        <dbReference type="ARBA" id="ARBA00023125"/>
    </source>
</evidence>
<dbReference type="InterPro" id="IPR018060">
    <property type="entry name" value="HTH_AraC"/>
</dbReference>
<dbReference type="InterPro" id="IPR050204">
    <property type="entry name" value="AraC_XylS_family_regulators"/>
</dbReference>
<dbReference type="SMART" id="SM00342">
    <property type="entry name" value="HTH_ARAC"/>
    <property type="match status" value="1"/>
</dbReference>
<proteinExistence type="predicted"/>
<evidence type="ECO:0000313" key="5">
    <source>
        <dbReference type="EMBL" id="SER96758.1"/>
    </source>
</evidence>
<dbReference type="RefSeq" id="WP_177170187.1">
    <property type="nucleotide sequence ID" value="NZ_FOGZ01000023.1"/>
</dbReference>
<evidence type="ECO:0000256" key="1">
    <source>
        <dbReference type="ARBA" id="ARBA00023015"/>
    </source>
</evidence>
<dbReference type="PROSITE" id="PS01124">
    <property type="entry name" value="HTH_ARAC_FAMILY_2"/>
    <property type="match status" value="1"/>
</dbReference>
<keyword evidence="1" id="KW-0805">Transcription regulation</keyword>
<dbReference type="GO" id="GO:0043565">
    <property type="term" value="F:sequence-specific DNA binding"/>
    <property type="evidence" value="ECO:0007669"/>
    <property type="project" value="InterPro"/>
</dbReference>
<gene>
    <name evidence="5" type="ORF">SAMN05443377_12333</name>
</gene>
<sequence length="332" mass="36794">MLRHQVLLPRDTSRGWLDLVGPMRFSHNPETGAGSEGIHAFFEGAGIRVLAGDPLRLRMQALRFSTFIIVRMATPDFAVEWTRQRITARRRFLFIFVSRGCLEIGGHAQYWTSDGGGLCIIFPGSESATIRTREPSEMVFFSFDEEEISPHRLTRDTVGDITPASIVFRAAYSYLLAAAHEPSTASNLEGDLATLRSLTREVARALAAAATVTRPPERLFATAQSELHKRFRHPSFGPAELAAVCGVSRSTLDRTFGRHDLQVSREIRRARVEHAMSLLSAEPAVQLDEVVHASGFGSRASMNRAFREAFGVPAATARHLLMETGKAPRRPR</sequence>
<dbReference type="Pfam" id="PF12833">
    <property type="entry name" value="HTH_18"/>
    <property type="match status" value="1"/>
</dbReference>
<organism evidence="5 6">
    <name type="scientific">Propionibacterium cyclohexanicum</name>
    <dbReference type="NCBI Taxonomy" id="64702"/>
    <lineage>
        <taxon>Bacteria</taxon>
        <taxon>Bacillati</taxon>
        <taxon>Actinomycetota</taxon>
        <taxon>Actinomycetes</taxon>
        <taxon>Propionibacteriales</taxon>
        <taxon>Propionibacteriaceae</taxon>
        <taxon>Propionibacterium</taxon>
    </lineage>
</organism>
<dbReference type="EMBL" id="FOGZ01000023">
    <property type="protein sequence ID" value="SER96758.1"/>
    <property type="molecule type" value="Genomic_DNA"/>
</dbReference>
<keyword evidence="2" id="KW-0238">DNA-binding</keyword>
<evidence type="ECO:0000259" key="4">
    <source>
        <dbReference type="PROSITE" id="PS01124"/>
    </source>
</evidence>
<dbReference type="PANTHER" id="PTHR46796">
    <property type="entry name" value="HTH-TYPE TRANSCRIPTIONAL ACTIVATOR RHAS-RELATED"/>
    <property type="match status" value="1"/>
</dbReference>
<feature type="domain" description="HTH araC/xylS-type" evidence="4">
    <location>
        <begin position="217"/>
        <end position="320"/>
    </location>
</feature>
<keyword evidence="3" id="KW-0804">Transcription</keyword>
<dbReference type="STRING" id="64702.SAMN05443377_12333"/>
<keyword evidence="6" id="KW-1185">Reference proteome</keyword>
<name>A0A1H9TI18_9ACTN</name>
<reference evidence="5 6" key="1">
    <citation type="submission" date="2016-10" db="EMBL/GenBank/DDBJ databases">
        <authorList>
            <person name="de Groot N.N."/>
        </authorList>
    </citation>
    <scope>NUCLEOTIDE SEQUENCE [LARGE SCALE GENOMIC DNA]</scope>
    <source>
        <strain evidence="5 6">DSM 16859</strain>
    </source>
</reference>
<evidence type="ECO:0000256" key="3">
    <source>
        <dbReference type="ARBA" id="ARBA00023163"/>
    </source>
</evidence>
<dbReference type="GO" id="GO:0003700">
    <property type="term" value="F:DNA-binding transcription factor activity"/>
    <property type="evidence" value="ECO:0007669"/>
    <property type="project" value="InterPro"/>
</dbReference>
<dbReference type="AlphaFoldDB" id="A0A1H9TI18"/>
<evidence type="ECO:0000313" key="6">
    <source>
        <dbReference type="Proteomes" id="UP000198815"/>
    </source>
</evidence>
<protein>
    <submittedName>
        <fullName evidence="5">Helix-turn-helix domain-containing protein</fullName>
    </submittedName>
</protein>
<dbReference type="Gene3D" id="1.10.10.60">
    <property type="entry name" value="Homeodomain-like"/>
    <property type="match status" value="1"/>
</dbReference>
<accession>A0A1H9TI18</accession>